<proteinExistence type="predicted"/>
<gene>
    <name evidence="3" type="ORF">BWY41_02016</name>
</gene>
<dbReference type="Proteomes" id="UP000485569">
    <property type="component" value="Unassembled WGS sequence"/>
</dbReference>
<evidence type="ECO:0000256" key="1">
    <source>
        <dbReference type="SAM" id="Coils"/>
    </source>
</evidence>
<feature type="signal peptide" evidence="2">
    <location>
        <begin position="1"/>
        <end position="26"/>
    </location>
</feature>
<keyword evidence="1" id="KW-0175">Coiled coil</keyword>
<accession>A0A1V5SJZ2</accession>
<dbReference type="EMBL" id="MWBQ01000208">
    <property type="protein sequence ID" value="OQA54501.1"/>
    <property type="molecule type" value="Genomic_DNA"/>
</dbReference>
<feature type="chain" id="PRO_5012121649" evidence="2">
    <location>
        <begin position="27"/>
        <end position="260"/>
    </location>
</feature>
<evidence type="ECO:0000313" key="3">
    <source>
        <dbReference type="EMBL" id="OQA54501.1"/>
    </source>
</evidence>
<keyword evidence="2" id="KW-0732">Signal</keyword>
<reference evidence="3" key="1">
    <citation type="submission" date="2017-02" db="EMBL/GenBank/DDBJ databases">
        <title>Delving into the versatile metabolic prowess of the omnipresent phylum Bacteroidetes.</title>
        <authorList>
            <person name="Nobu M.K."/>
            <person name="Mei R."/>
            <person name="Narihiro T."/>
            <person name="Kuroda K."/>
            <person name="Liu W.-T."/>
        </authorList>
    </citation>
    <scope>NUCLEOTIDE SEQUENCE</scope>
    <source>
        <strain evidence="3">ADurb.Bin276</strain>
    </source>
</reference>
<dbReference type="AlphaFoldDB" id="A0A1V5SJZ2"/>
<feature type="coiled-coil region" evidence="1">
    <location>
        <begin position="209"/>
        <end position="257"/>
    </location>
</feature>
<organism evidence="3">
    <name type="scientific">Candidatus Atribacter allofermentans</name>
    <dbReference type="NCBI Taxonomy" id="1852833"/>
    <lineage>
        <taxon>Bacteria</taxon>
        <taxon>Pseudomonadati</taxon>
        <taxon>Atribacterota</taxon>
        <taxon>Atribacteria</taxon>
        <taxon>Atribacterales</taxon>
        <taxon>Atribacteraceae</taxon>
        <taxon>Atribacter</taxon>
    </lineage>
</organism>
<sequence length="260" mass="30553">MNKKTLILLFLIPCIVVLFISFTSLAKTDADKIYSQTQKKWTQSQTVGDAFSVKAVFWNPELVQAWVAKYGAENLLSLEEQTAYHRDFIQRERFQRYLVFDVTIEKLTGPALFPLNFTKNTYLTDDQGNKYYLLEFPREFDDKIFDKVSGKMYFSRIGKNDQPIVSPDTKKITLHFSHLSIEPSYVAQNVELIWKDPYIPPDYTQVSWQPELEEEILRLQERIILLEAEKKELIENQKLIESEIENVKNKIEELQANLKQ</sequence>
<name>A0A1V5SJZ2_9BACT</name>
<evidence type="ECO:0000256" key="2">
    <source>
        <dbReference type="SAM" id="SignalP"/>
    </source>
</evidence>
<protein>
    <submittedName>
        <fullName evidence="3">Uncharacterized protein</fullName>
    </submittedName>
</protein>
<comment type="caution">
    <text evidence="3">The sequence shown here is derived from an EMBL/GenBank/DDBJ whole genome shotgun (WGS) entry which is preliminary data.</text>
</comment>